<evidence type="ECO:0000256" key="7">
    <source>
        <dbReference type="RuleBase" id="RU362132"/>
    </source>
</evidence>
<dbReference type="GO" id="GO:0044272">
    <property type="term" value="P:sulfur compound biosynthetic process"/>
    <property type="evidence" value="ECO:0007669"/>
    <property type="project" value="UniProtKB-ARBA"/>
</dbReference>
<organism evidence="9 10">
    <name type="scientific">Methanobacterium spitsbergense</name>
    <dbReference type="NCBI Taxonomy" id="2874285"/>
    <lineage>
        <taxon>Archaea</taxon>
        <taxon>Methanobacteriati</taxon>
        <taxon>Methanobacteriota</taxon>
        <taxon>Methanomada group</taxon>
        <taxon>Methanobacteria</taxon>
        <taxon>Methanobacteriales</taxon>
        <taxon>Methanobacteriaceae</taxon>
        <taxon>Methanobacterium</taxon>
    </lineage>
</organism>
<comment type="similarity">
    <text evidence="1 7">Belongs to the TPP enzyme family.</text>
</comment>
<feature type="domain" description="Rubredoxin-like" evidence="8">
    <location>
        <begin position="1"/>
        <end position="44"/>
    </location>
</feature>
<sequence>MAKYRCTVCNYLYDEDEEGKKFKELPDDWRCPVCNSPKSVFVLLTEEIEEYEKGGTTVSDILVKQMVELGLKHVFGIPGTSILGVVDAIKKNDKLEFIQVRHEQTAAFMASAYGKLTGNFAVCLSVAGPGSTNLATGLYDAKLDNSPVVALTGMVQRQLIGPGSFQEIDQYSFFEPFTVFNKILMSKEQTTTLSTLAIKHAIVEHGVSHIGIPNDVQKQYYSSKIVPFRGNFPSRATKPAEFMINRAGRVIDHSSRPVIIAGLGALDQGEILLKFANKINAPITTTFKGKGVVDEDEPLYVGSHGGIGSTASTILVDKADLIIVVGSSFSDMTQIPEKKTIQIDFNPMMIARRFPVEVGLVGNSSEILPALNDVVQKRERGEYLMEIKSLKDEWVQLLNEEFDDIKSPLRAPYIINVLNNMIAKDAIITLDVGEHCWWFGRNFWMKNSQKILMSGSLATMGFGLPAALASQIVFPDRQVICITGDGGFSMVMADFLTAVKYSLPIKVFIFNNQQLGMIMQEQKMEGYPNWQTELQNMDYATFARECGGVGISVKNPDELPDAVSKALSSDKPVIVDIDTDPMRFV</sequence>
<comment type="caution">
    <text evidence="9">The sequence shown here is derived from an EMBL/GenBank/DDBJ whole genome shotgun (WGS) entry which is preliminary data.</text>
</comment>
<accession>A0A8T5UP29</accession>
<keyword evidence="3" id="KW-0479">Metal-binding</keyword>
<dbReference type="InterPro" id="IPR024934">
    <property type="entry name" value="Rubredoxin-like_dom"/>
</dbReference>
<dbReference type="PROSITE" id="PS00187">
    <property type="entry name" value="TPP_ENZYMES"/>
    <property type="match status" value="1"/>
</dbReference>
<dbReference type="EMBL" id="JAIOUQ010000007">
    <property type="protein sequence ID" value="MBZ2165742.1"/>
    <property type="molecule type" value="Genomic_DNA"/>
</dbReference>
<keyword evidence="4" id="KW-0249">Electron transport</keyword>
<evidence type="ECO:0000256" key="5">
    <source>
        <dbReference type="ARBA" id="ARBA00023004"/>
    </source>
</evidence>
<evidence type="ECO:0000313" key="10">
    <source>
        <dbReference type="Proteomes" id="UP000825933"/>
    </source>
</evidence>
<evidence type="ECO:0000313" key="9">
    <source>
        <dbReference type="EMBL" id="MBZ2165742.1"/>
    </source>
</evidence>
<dbReference type="GO" id="GO:0006082">
    <property type="term" value="P:organic acid metabolic process"/>
    <property type="evidence" value="ECO:0007669"/>
    <property type="project" value="UniProtKB-ARBA"/>
</dbReference>
<dbReference type="PROSITE" id="PS50903">
    <property type="entry name" value="RUBREDOXIN_LIKE"/>
    <property type="match status" value="1"/>
</dbReference>
<gene>
    <name evidence="9" type="ORF">K8N75_06780</name>
</gene>
<dbReference type="Pfam" id="PF02775">
    <property type="entry name" value="TPP_enzyme_C"/>
    <property type="match status" value="1"/>
</dbReference>
<dbReference type="Pfam" id="PF02776">
    <property type="entry name" value="TPP_enzyme_N"/>
    <property type="match status" value="1"/>
</dbReference>
<dbReference type="InterPro" id="IPR000399">
    <property type="entry name" value="TPP-bd_CS"/>
</dbReference>
<keyword evidence="5" id="KW-0408">Iron</keyword>
<dbReference type="GO" id="GO:0000287">
    <property type="term" value="F:magnesium ion binding"/>
    <property type="evidence" value="ECO:0007669"/>
    <property type="project" value="InterPro"/>
</dbReference>
<evidence type="ECO:0000256" key="2">
    <source>
        <dbReference type="ARBA" id="ARBA00022448"/>
    </source>
</evidence>
<dbReference type="Proteomes" id="UP000825933">
    <property type="component" value="Unassembled WGS sequence"/>
</dbReference>
<dbReference type="CDD" id="cd07039">
    <property type="entry name" value="TPP_PYR_POX"/>
    <property type="match status" value="1"/>
</dbReference>
<dbReference type="SUPFAM" id="SSF52518">
    <property type="entry name" value="Thiamin diphosphate-binding fold (THDP-binding)"/>
    <property type="match status" value="2"/>
</dbReference>
<dbReference type="PANTHER" id="PTHR42981:SF2">
    <property type="entry name" value="PYRUVATE DEHYDROGENASE [UBIQUINONE]"/>
    <property type="match status" value="1"/>
</dbReference>
<dbReference type="SUPFAM" id="SSF57802">
    <property type="entry name" value="Rubredoxin-like"/>
    <property type="match status" value="1"/>
</dbReference>
<evidence type="ECO:0000256" key="3">
    <source>
        <dbReference type="ARBA" id="ARBA00022723"/>
    </source>
</evidence>
<evidence type="ECO:0000259" key="8">
    <source>
        <dbReference type="PROSITE" id="PS50903"/>
    </source>
</evidence>
<evidence type="ECO:0000256" key="6">
    <source>
        <dbReference type="ARBA" id="ARBA00023052"/>
    </source>
</evidence>
<dbReference type="SUPFAM" id="SSF52467">
    <property type="entry name" value="DHS-like NAD/FAD-binding domain"/>
    <property type="match status" value="1"/>
</dbReference>
<dbReference type="InterPro" id="IPR029035">
    <property type="entry name" value="DHS-like_NAD/FAD-binding_dom"/>
</dbReference>
<keyword evidence="10" id="KW-1185">Reference proteome</keyword>
<dbReference type="RefSeq" id="WP_223791331.1">
    <property type="nucleotide sequence ID" value="NZ_JAIOUQ010000007.1"/>
</dbReference>
<dbReference type="AlphaFoldDB" id="A0A8T5UP29"/>
<dbReference type="InterPro" id="IPR024935">
    <property type="entry name" value="Rubredoxin_dom"/>
</dbReference>
<dbReference type="FunFam" id="3.40.50.970:FF:000007">
    <property type="entry name" value="Acetolactate synthase"/>
    <property type="match status" value="1"/>
</dbReference>
<evidence type="ECO:0000256" key="4">
    <source>
        <dbReference type="ARBA" id="ARBA00022982"/>
    </source>
</evidence>
<keyword evidence="2" id="KW-0813">Transport</keyword>
<dbReference type="CDD" id="cd00730">
    <property type="entry name" value="rubredoxin"/>
    <property type="match status" value="1"/>
</dbReference>
<dbReference type="Gene3D" id="3.40.50.1220">
    <property type="entry name" value="TPP-binding domain"/>
    <property type="match status" value="1"/>
</dbReference>
<dbReference type="InterPro" id="IPR011766">
    <property type="entry name" value="TPP_enzyme_TPP-bd"/>
</dbReference>
<reference evidence="10" key="1">
    <citation type="journal article" date="2022" name="Microbiol. Resour. Announc.">
        <title>Draft Genome Sequence of a Methanogenic Archaeon from West Spitsbergen Permafrost.</title>
        <authorList>
            <person name="Trubitsyn V."/>
            <person name="Rivkina E."/>
            <person name="Shcherbakova V."/>
        </authorList>
    </citation>
    <scope>NUCLEOTIDE SEQUENCE [LARGE SCALE GENOMIC DNA]</scope>
    <source>
        <strain evidence="10">VT</strain>
    </source>
</reference>
<dbReference type="InterPro" id="IPR029061">
    <property type="entry name" value="THDP-binding"/>
</dbReference>
<proteinExistence type="inferred from homology"/>
<dbReference type="InterPro" id="IPR047210">
    <property type="entry name" value="TPP_PYR_POXB-like"/>
</dbReference>
<dbReference type="Pfam" id="PF00205">
    <property type="entry name" value="TPP_enzyme_M"/>
    <property type="match status" value="1"/>
</dbReference>
<protein>
    <submittedName>
        <fullName evidence="9">Rubredoxin</fullName>
    </submittedName>
</protein>
<dbReference type="Pfam" id="PF00301">
    <property type="entry name" value="Rubredoxin"/>
    <property type="match status" value="1"/>
</dbReference>
<name>A0A8T5UP29_9EURY</name>
<dbReference type="GO" id="GO:0030976">
    <property type="term" value="F:thiamine pyrophosphate binding"/>
    <property type="evidence" value="ECO:0007669"/>
    <property type="project" value="InterPro"/>
</dbReference>
<dbReference type="PANTHER" id="PTHR42981">
    <property type="entry name" value="PYRUVATE DEHYDROGENASE [UBIQUINONE]"/>
    <property type="match status" value="1"/>
</dbReference>
<dbReference type="CDD" id="cd02014">
    <property type="entry name" value="TPP_POX"/>
    <property type="match status" value="1"/>
</dbReference>
<keyword evidence="6 7" id="KW-0786">Thiamine pyrophosphate</keyword>
<dbReference type="InterPro" id="IPR047211">
    <property type="entry name" value="POXB-like"/>
</dbReference>
<dbReference type="GO" id="GO:0003824">
    <property type="term" value="F:catalytic activity"/>
    <property type="evidence" value="ECO:0007669"/>
    <property type="project" value="InterPro"/>
</dbReference>
<dbReference type="InterPro" id="IPR012000">
    <property type="entry name" value="Thiamin_PyroP_enz_cen_dom"/>
</dbReference>
<dbReference type="GO" id="GO:0005506">
    <property type="term" value="F:iron ion binding"/>
    <property type="evidence" value="ECO:0007669"/>
    <property type="project" value="InterPro"/>
</dbReference>
<dbReference type="InterPro" id="IPR047212">
    <property type="entry name" value="TPP_POXB-like"/>
</dbReference>
<evidence type="ECO:0000256" key="1">
    <source>
        <dbReference type="ARBA" id="ARBA00007812"/>
    </source>
</evidence>
<dbReference type="InterPro" id="IPR012001">
    <property type="entry name" value="Thiamin_PyroP_enz_TPP-bd_dom"/>
</dbReference>
<dbReference type="Gene3D" id="3.40.50.970">
    <property type="match status" value="2"/>
</dbReference>
<dbReference type="Gene3D" id="2.20.28.10">
    <property type="match status" value="1"/>
</dbReference>